<protein>
    <submittedName>
        <fullName evidence="1">14370_t:CDS:1</fullName>
    </submittedName>
</protein>
<evidence type="ECO:0000313" key="1">
    <source>
        <dbReference type="EMBL" id="CAG8536251.1"/>
    </source>
</evidence>
<dbReference type="Proteomes" id="UP000789525">
    <property type="component" value="Unassembled WGS sequence"/>
</dbReference>
<evidence type="ECO:0000313" key="2">
    <source>
        <dbReference type="Proteomes" id="UP000789525"/>
    </source>
</evidence>
<organism evidence="1 2">
    <name type="scientific">Acaulospora colombiana</name>
    <dbReference type="NCBI Taxonomy" id="27376"/>
    <lineage>
        <taxon>Eukaryota</taxon>
        <taxon>Fungi</taxon>
        <taxon>Fungi incertae sedis</taxon>
        <taxon>Mucoromycota</taxon>
        <taxon>Glomeromycotina</taxon>
        <taxon>Glomeromycetes</taxon>
        <taxon>Diversisporales</taxon>
        <taxon>Acaulosporaceae</taxon>
        <taxon>Acaulospora</taxon>
    </lineage>
</organism>
<proteinExistence type="predicted"/>
<gene>
    <name evidence="1" type="ORF">ACOLOM_LOCUS4281</name>
</gene>
<name>A0ACA9LKS8_9GLOM</name>
<sequence>MCTTALPNSIRTLACLEKFYVEMKNVKATLNSICNKANNVALSHARAHRRKRKGDDREKPVNTEVGGCFGKITGTPPSKKSRKLDDFQI</sequence>
<accession>A0ACA9LKS8</accession>
<reference evidence="1" key="1">
    <citation type="submission" date="2021-06" db="EMBL/GenBank/DDBJ databases">
        <authorList>
            <person name="Kallberg Y."/>
            <person name="Tangrot J."/>
            <person name="Rosling A."/>
        </authorList>
    </citation>
    <scope>NUCLEOTIDE SEQUENCE</scope>
    <source>
        <strain evidence="1">CL356</strain>
    </source>
</reference>
<keyword evidence="2" id="KW-1185">Reference proteome</keyword>
<comment type="caution">
    <text evidence="1">The sequence shown here is derived from an EMBL/GenBank/DDBJ whole genome shotgun (WGS) entry which is preliminary data.</text>
</comment>
<dbReference type="EMBL" id="CAJVPT010006965">
    <property type="protein sequence ID" value="CAG8536251.1"/>
    <property type="molecule type" value="Genomic_DNA"/>
</dbReference>